<proteinExistence type="predicted"/>
<reference evidence="2 3" key="2">
    <citation type="journal article" date="2016" name="Genome Announc.">
        <title>Draft Genome Sequence of a Biocontrol Rhizobacterium, Chryseobacterium kwangjuense Strain KJ1R5, Isolated from Pepper (Capsicum annuum).</title>
        <authorList>
            <person name="Jeong J.J."/>
            <person name="Park H."/>
            <person name="Park B.H."/>
            <person name="Mannaa M."/>
            <person name="Sang M.K."/>
            <person name="Choi I.G."/>
            <person name="Kim K.D."/>
        </authorList>
    </citation>
    <scope>NUCLEOTIDE SEQUENCE [LARGE SCALE GENOMIC DNA]</scope>
    <source>
        <strain evidence="2 3">KJ1R5</strain>
    </source>
</reference>
<evidence type="ECO:0000313" key="2">
    <source>
        <dbReference type="EMBL" id="KXH82757.1"/>
    </source>
</evidence>
<evidence type="ECO:0000313" key="3">
    <source>
        <dbReference type="Proteomes" id="UP000070513"/>
    </source>
</evidence>
<name>A0A135WCZ6_9FLAO</name>
<dbReference type="RefSeq" id="WP_062650688.1">
    <property type="nucleotide sequence ID" value="NZ_LPUR01000011.1"/>
</dbReference>
<comment type="caution">
    <text evidence="2">The sequence shown here is derived from an EMBL/GenBank/DDBJ whole genome shotgun (WGS) entry which is preliminary data.</text>
</comment>
<protein>
    <submittedName>
        <fullName evidence="2">2-dehydro-3-deoxyphosphooctonate aldolase</fullName>
    </submittedName>
</protein>
<dbReference type="Proteomes" id="UP000070513">
    <property type="component" value="Unassembled WGS sequence"/>
</dbReference>
<reference evidence="3" key="1">
    <citation type="submission" date="2015-12" db="EMBL/GenBank/DDBJ databases">
        <title>Genome sequence of a biocontrol rhizobacterium Chryseobacterium kwangjuense strain KJ1R5 isolated from pepper (Capsicum annuum L.).</title>
        <authorList>
            <person name="Jeong J.-J."/>
            <person name="Park H."/>
            <person name="Mannaa M."/>
            <person name="Sang M.K."/>
            <person name="Choi I.-G."/>
            <person name="Kim K.D."/>
        </authorList>
    </citation>
    <scope>NUCLEOTIDE SEQUENCE [LARGE SCALE GENOMIC DNA]</scope>
    <source>
        <strain evidence="3">KJ1R5</strain>
    </source>
</reference>
<gene>
    <name evidence="2" type="ORF">AU378_09910</name>
</gene>
<dbReference type="PROSITE" id="PS51257">
    <property type="entry name" value="PROKAR_LIPOPROTEIN"/>
    <property type="match status" value="1"/>
</dbReference>
<feature type="chain" id="PRO_5007467774" evidence="1">
    <location>
        <begin position="24"/>
        <end position="124"/>
    </location>
</feature>
<dbReference type="AlphaFoldDB" id="A0A135WCZ6"/>
<evidence type="ECO:0000256" key="1">
    <source>
        <dbReference type="SAM" id="SignalP"/>
    </source>
</evidence>
<keyword evidence="1" id="KW-0732">Signal</keyword>
<organism evidence="2 3">
    <name type="scientific">Chryseobacterium kwangjuense</name>
    <dbReference type="NCBI Taxonomy" id="267125"/>
    <lineage>
        <taxon>Bacteria</taxon>
        <taxon>Pseudomonadati</taxon>
        <taxon>Bacteroidota</taxon>
        <taxon>Flavobacteriia</taxon>
        <taxon>Flavobacteriales</taxon>
        <taxon>Weeksellaceae</taxon>
        <taxon>Chryseobacterium group</taxon>
        <taxon>Chryseobacterium</taxon>
    </lineage>
</organism>
<dbReference type="EMBL" id="LPUR01000011">
    <property type="protein sequence ID" value="KXH82757.1"/>
    <property type="molecule type" value="Genomic_DNA"/>
</dbReference>
<dbReference type="OrthoDB" id="5522619at2"/>
<accession>A0A135WCZ6</accession>
<feature type="signal peptide" evidence="1">
    <location>
        <begin position="1"/>
        <end position="23"/>
    </location>
</feature>
<sequence>MKRTLVFLFSSLIFLIACGTQSAATNIFDDTYGYSEKNPVKVGNLSPANSIEYLSSLTGPNGEEVSFDRLGSCCAFKTKNALIGDMGLLDRYWVTYEGKKDTVYVYMNIYDKSELGTPKGFKRK</sequence>